<dbReference type="Proteomes" id="UP001596501">
    <property type="component" value="Unassembled WGS sequence"/>
</dbReference>
<name>A0ABW2QGX6_9BURK</name>
<evidence type="ECO:0000259" key="1">
    <source>
        <dbReference type="Pfam" id="PF08291"/>
    </source>
</evidence>
<dbReference type="RefSeq" id="WP_382221364.1">
    <property type="nucleotide sequence ID" value="NZ_JBHTCA010000004.1"/>
</dbReference>
<feature type="domain" description="Peptidase M15A C-terminal" evidence="1">
    <location>
        <begin position="6"/>
        <end position="100"/>
    </location>
</feature>
<evidence type="ECO:0000313" key="3">
    <source>
        <dbReference type="Proteomes" id="UP001596501"/>
    </source>
</evidence>
<reference evidence="3" key="1">
    <citation type="journal article" date="2019" name="Int. J. Syst. Evol. Microbiol.">
        <title>The Global Catalogue of Microorganisms (GCM) 10K type strain sequencing project: providing services to taxonomists for standard genome sequencing and annotation.</title>
        <authorList>
            <consortium name="The Broad Institute Genomics Platform"/>
            <consortium name="The Broad Institute Genome Sequencing Center for Infectious Disease"/>
            <person name="Wu L."/>
            <person name="Ma J."/>
        </authorList>
    </citation>
    <scope>NUCLEOTIDE SEQUENCE [LARGE SCALE GENOMIC DNA]</scope>
    <source>
        <strain evidence="3">CGMCC 1.12371</strain>
    </source>
</reference>
<protein>
    <submittedName>
        <fullName evidence="2">D-Ala-D-Ala carboxypeptidase family metallohydrolase</fullName>
    </submittedName>
</protein>
<dbReference type="InterPro" id="IPR009045">
    <property type="entry name" value="Zn_M74/Hedgehog-like"/>
</dbReference>
<dbReference type="Pfam" id="PF08291">
    <property type="entry name" value="Peptidase_M15_3"/>
    <property type="match status" value="1"/>
</dbReference>
<sequence>MRLTANFSLEELTRSSTAQRLRLDNTPPPGFLPQLQATAEMLQRIREHLQRPVIVTSAYRGPEVNRAVGGVTSSDHTRGQAADIVVPTFGTPYQVAKALAPQVSVLGIGQLILEGVKGKQWVHVSTRLPEKVMNRVITITDAGAQVGIQVLA</sequence>
<keyword evidence="2" id="KW-0645">Protease</keyword>
<keyword evidence="2" id="KW-0378">Hydrolase</keyword>
<evidence type="ECO:0000313" key="2">
    <source>
        <dbReference type="EMBL" id="MFC7408700.1"/>
    </source>
</evidence>
<gene>
    <name evidence="2" type="ORF">ACFQPB_07495</name>
</gene>
<proteinExistence type="predicted"/>
<dbReference type="GO" id="GO:0004180">
    <property type="term" value="F:carboxypeptidase activity"/>
    <property type="evidence" value="ECO:0007669"/>
    <property type="project" value="UniProtKB-KW"/>
</dbReference>
<keyword evidence="3" id="KW-1185">Reference proteome</keyword>
<dbReference type="InterPro" id="IPR013230">
    <property type="entry name" value="Peptidase_M15A_C"/>
</dbReference>
<organism evidence="2 3">
    <name type="scientific">Hydrogenophaga atypica</name>
    <dbReference type="NCBI Taxonomy" id="249409"/>
    <lineage>
        <taxon>Bacteria</taxon>
        <taxon>Pseudomonadati</taxon>
        <taxon>Pseudomonadota</taxon>
        <taxon>Betaproteobacteria</taxon>
        <taxon>Burkholderiales</taxon>
        <taxon>Comamonadaceae</taxon>
        <taxon>Hydrogenophaga</taxon>
    </lineage>
</organism>
<dbReference type="SUPFAM" id="SSF55166">
    <property type="entry name" value="Hedgehog/DD-peptidase"/>
    <property type="match status" value="1"/>
</dbReference>
<comment type="caution">
    <text evidence="2">The sequence shown here is derived from an EMBL/GenBank/DDBJ whole genome shotgun (WGS) entry which is preliminary data.</text>
</comment>
<keyword evidence="2" id="KW-0121">Carboxypeptidase</keyword>
<accession>A0ABW2QGX6</accession>
<dbReference type="EMBL" id="JBHTCA010000004">
    <property type="protein sequence ID" value="MFC7408700.1"/>
    <property type="molecule type" value="Genomic_DNA"/>
</dbReference>
<dbReference type="Gene3D" id="3.30.1380.10">
    <property type="match status" value="1"/>
</dbReference>